<dbReference type="Proteomes" id="UP000094224">
    <property type="component" value="Unassembled WGS sequence"/>
</dbReference>
<dbReference type="RefSeq" id="WP_069401942.1">
    <property type="nucleotide sequence ID" value="NZ_MIHC01000038.1"/>
</dbReference>
<dbReference type="Gene3D" id="3.30.590.20">
    <property type="match status" value="1"/>
</dbReference>
<evidence type="ECO:0000313" key="3">
    <source>
        <dbReference type="Proteomes" id="UP000094224"/>
    </source>
</evidence>
<dbReference type="EMBL" id="MIHC01000038">
    <property type="protein sequence ID" value="ODR03934.1"/>
    <property type="molecule type" value="Genomic_DNA"/>
</dbReference>
<sequence length="495" mass="55491">MGEEVKRTTYDRAQRREYRRKVQLCLDVFETMLTQSRFDSDRPLTGMEIECNLVDGDYQPAMSNRHVLDAIADPAYQRELGAYNIEFNVPPRPLPGHTVLDLETEVRASLNEAQTKAGSDGTRIVMIGILPTLMPEHLSRDGWMSESTRYAALNDSIFRARGEDIPIRISGPEPLSWEAATIAPESACTSMQLHLQVAPEEFAPNWNAAQVMAGPQLALAANSPYFFGHQLWSETRIEVFAQSTDTRPEELKVQGVRPRVWFGERWITSILDLFKENIRYFPSLLPELSDEDPVAELAAGRVPALPELRLHNGTVYRWNRPVYDVLEVDGAARPHLRLENRVLPAGPTVVDMLANSAFYYGTLRTLSEDENPLWTKMSFAAAHGNFLAAARHGIGARLHWPDLGEVAAADLVLDTLLPIAHEGLRRWGVDAEVRERFLGVIEGRAKAGRNGATWQVATVQALEDGGMTRPAALAEMLRRYCDHMHANEPVHTWPS</sequence>
<dbReference type="STRING" id="243061.AWC25_10255"/>
<dbReference type="GO" id="GO:0016879">
    <property type="term" value="F:ligase activity, forming carbon-nitrogen bonds"/>
    <property type="evidence" value="ECO:0007669"/>
    <property type="project" value="TreeGrafter"/>
</dbReference>
<dbReference type="InterPro" id="IPR016602">
    <property type="entry name" value="UCP012666"/>
</dbReference>
<dbReference type="PIRSF" id="PIRSF012666">
    <property type="entry name" value="UCP012666"/>
    <property type="match status" value="1"/>
</dbReference>
<evidence type="ECO:0000313" key="2">
    <source>
        <dbReference type="EMBL" id="ODR03934.1"/>
    </source>
</evidence>
<dbReference type="PANTHER" id="PTHR36510:SF3">
    <property type="entry name" value="CONSERVED PROTEIN"/>
    <property type="match status" value="1"/>
</dbReference>
<accession>A0A1E3SP57</accession>
<proteinExistence type="predicted"/>
<dbReference type="InterPro" id="IPR014746">
    <property type="entry name" value="Gln_synth/guanido_kin_cat_dom"/>
</dbReference>
<gene>
    <name evidence="2" type="ORF">BHQ21_19535</name>
</gene>
<dbReference type="Pfam" id="PF04107">
    <property type="entry name" value="GCS2"/>
    <property type="match status" value="1"/>
</dbReference>
<dbReference type="AlphaFoldDB" id="A0A1E3SP57"/>
<dbReference type="SUPFAM" id="SSF55931">
    <property type="entry name" value="Glutamine synthetase/guanido kinase"/>
    <property type="match status" value="1"/>
</dbReference>
<comment type="caution">
    <text evidence="2">The sequence shown here is derived from an EMBL/GenBank/DDBJ whole genome shotgun (WGS) entry which is preliminary data.</text>
</comment>
<protein>
    <submittedName>
        <fullName evidence="2">Glutamate--cysteine ligase</fullName>
    </submittedName>
</protein>
<keyword evidence="3" id="KW-1185">Reference proteome</keyword>
<keyword evidence="2" id="KW-0436">Ligase</keyword>
<dbReference type="PANTHER" id="PTHR36510">
    <property type="entry name" value="GLUTAMATE--CYSTEINE LIGASE 2-RELATED"/>
    <property type="match status" value="1"/>
</dbReference>
<dbReference type="InterPro" id="IPR006336">
    <property type="entry name" value="GCS2"/>
</dbReference>
<dbReference type="InterPro" id="IPR050141">
    <property type="entry name" value="GCL_type2/YbdK_subfam"/>
</dbReference>
<reference evidence="3" key="1">
    <citation type="submission" date="2016-09" db="EMBL/GenBank/DDBJ databases">
        <authorList>
            <person name="Greninger A.L."/>
            <person name="Jerome K.R."/>
            <person name="Mcnair B."/>
            <person name="Wallis C."/>
            <person name="Fang F."/>
        </authorList>
    </citation>
    <scope>NUCLEOTIDE SEQUENCE [LARGE SCALE GENOMIC DNA]</scope>
    <source>
        <strain evidence="3">BC1_M4</strain>
    </source>
</reference>
<organism evidence="2 3">
    <name type="scientific">Mycobacterium sherrisii</name>
    <dbReference type="NCBI Taxonomy" id="243061"/>
    <lineage>
        <taxon>Bacteria</taxon>
        <taxon>Bacillati</taxon>
        <taxon>Actinomycetota</taxon>
        <taxon>Actinomycetes</taxon>
        <taxon>Mycobacteriales</taxon>
        <taxon>Mycobacteriaceae</taxon>
        <taxon>Mycobacterium</taxon>
        <taxon>Mycobacterium simiae complex</taxon>
    </lineage>
</organism>
<evidence type="ECO:0000256" key="1">
    <source>
        <dbReference type="ARBA" id="ARBA00048819"/>
    </source>
</evidence>
<name>A0A1E3SP57_9MYCO</name>
<comment type="catalytic activity">
    <reaction evidence="1">
        <text>L-cysteine + L-glutamate + ATP = gamma-L-glutamyl-L-cysteine + ADP + phosphate + H(+)</text>
        <dbReference type="Rhea" id="RHEA:13285"/>
        <dbReference type="ChEBI" id="CHEBI:15378"/>
        <dbReference type="ChEBI" id="CHEBI:29985"/>
        <dbReference type="ChEBI" id="CHEBI:30616"/>
        <dbReference type="ChEBI" id="CHEBI:35235"/>
        <dbReference type="ChEBI" id="CHEBI:43474"/>
        <dbReference type="ChEBI" id="CHEBI:58173"/>
        <dbReference type="ChEBI" id="CHEBI:456216"/>
        <dbReference type="EC" id="6.3.2.2"/>
    </reaction>
</comment>